<evidence type="ECO:0000313" key="2">
    <source>
        <dbReference type="Proteomes" id="UP001163846"/>
    </source>
</evidence>
<gene>
    <name evidence="1" type="ORF">F5878DRAFT_221108</name>
</gene>
<organism evidence="1 2">
    <name type="scientific">Lentinula raphanica</name>
    <dbReference type="NCBI Taxonomy" id="153919"/>
    <lineage>
        <taxon>Eukaryota</taxon>
        <taxon>Fungi</taxon>
        <taxon>Dikarya</taxon>
        <taxon>Basidiomycota</taxon>
        <taxon>Agaricomycotina</taxon>
        <taxon>Agaricomycetes</taxon>
        <taxon>Agaricomycetidae</taxon>
        <taxon>Agaricales</taxon>
        <taxon>Marasmiineae</taxon>
        <taxon>Omphalotaceae</taxon>
        <taxon>Lentinula</taxon>
    </lineage>
</organism>
<dbReference type="AlphaFoldDB" id="A0AA38P6P9"/>
<evidence type="ECO:0000313" key="1">
    <source>
        <dbReference type="EMBL" id="KAJ3837319.1"/>
    </source>
</evidence>
<accession>A0AA38P6P9</accession>
<comment type="caution">
    <text evidence="1">The sequence shown here is derived from an EMBL/GenBank/DDBJ whole genome shotgun (WGS) entry which is preliminary data.</text>
</comment>
<sequence length="117" mass="13406">MLLQVWLYSGQMSHGEVVLCCWMWACLRLSTTVQFYPISTSCFVRNLVVFYPLLQQGSQKILVIFTRFLPLEDQASQLVFGGPGAPHVFMISRIAIHFAWGKIKTRNSLKLPLLLIF</sequence>
<protein>
    <submittedName>
        <fullName evidence="1">Uncharacterized protein</fullName>
    </submittedName>
</protein>
<reference evidence="1" key="1">
    <citation type="submission" date="2022-08" db="EMBL/GenBank/DDBJ databases">
        <authorList>
            <consortium name="DOE Joint Genome Institute"/>
            <person name="Min B."/>
            <person name="Riley R."/>
            <person name="Sierra-Patev S."/>
            <person name="Naranjo-Ortiz M."/>
            <person name="Looney B."/>
            <person name="Konkel Z."/>
            <person name="Slot J.C."/>
            <person name="Sakamoto Y."/>
            <person name="Steenwyk J.L."/>
            <person name="Rokas A."/>
            <person name="Carro J."/>
            <person name="Camarero S."/>
            <person name="Ferreira P."/>
            <person name="Molpeceres G."/>
            <person name="Ruiz-Duenas F.J."/>
            <person name="Serrano A."/>
            <person name="Henrissat B."/>
            <person name="Drula E."/>
            <person name="Hughes K.W."/>
            <person name="Mata J.L."/>
            <person name="Ishikawa N.K."/>
            <person name="Vargas-Isla R."/>
            <person name="Ushijima S."/>
            <person name="Smith C.A."/>
            <person name="Ahrendt S."/>
            <person name="Andreopoulos W."/>
            <person name="He G."/>
            <person name="Labutti K."/>
            <person name="Lipzen A."/>
            <person name="Ng V."/>
            <person name="Sandor L."/>
            <person name="Barry K."/>
            <person name="Martinez A.T."/>
            <person name="Xiao Y."/>
            <person name="Gibbons J.G."/>
            <person name="Terashima K."/>
            <person name="Hibbett D.S."/>
            <person name="Grigoriev I.V."/>
        </authorList>
    </citation>
    <scope>NUCLEOTIDE SEQUENCE</scope>
    <source>
        <strain evidence="1">TFB9207</strain>
    </source>
</reference>
<proteinExistence type="predicted"/>
<name>A0AA38P6P9_9AGAR</name>
<dbReference type="EMBL" id="MU806254">
    <property type="protein sequence ID" value="KAJ3837319.1"/>
    <property type="molecule type" value="Genomic_DNA"/>
</dbReference>
<dbReference type="Proteomes" id="UP001163846">
    <property type="component" value="Unassembled WGS sequence"/>
</dbReference>
<keyword evidence="2" id="KW-1185">Reference proteome</keyword>